<dbReference type="Proteomes" id="UP001597417">
    <property type="component" value="Unassembled WGS sequence"/>
</dbReference>
<dbReference type="RefSeq" id="WP_378260105.1">
    <property type="nucleotide sequence ID" value="NZ_JBHUKR010000002.1"/>
</dbReference>
<evidence type="ECO:0000259" key="2">
    <source>
        <dbReference type="Pfam" id="PF13700"/>
    </source>
</evidence>
<sequence>MKRDWEPEDLIAHWTLVEDDWRLLGAKTGATRLGFALLLKCFEMEGRFPSDFEDVPSAVVDFMAELLQLEPGLFAKYSLTNRPAKRHWTQIRRALGCRPATEDDERRWTEWLATERCPVEQDRDRLEAALRQRCRSEGIEPPPEGQIERALNSALRRHEGAFAAEVVACLGPEGCARLQVLLTADGLLAEVKADPGRLGLDTLLSEIAKLEAVRELKLPAALNKPLQAGEFVEDLKRRHRGGVGPAEHRDGPGHHRRGTDQNEEGAGVDQRAHAGEAARAAQPGRGQGRGRPPLGHHRPARHPQGSRLPDRVHRGVRVGRHAGEPAEEDAARRLLLCLFALGMNIGIRQMVATGEHAFSPRRSTVSRAHLL</sequence>
<feature type="region of interest" description="Disordered" evidence="1">
    <location>
        <begin position="240"/>
        <end position="313"/>
    </location>
</feature>
<keyword evidence="4" id="KW-1185">Reference proteome</keyword>
<dbReference type="Pfam" id="PF13700">
    <property type="entry name" value="DUF4158"/>
    <property type="match status" value="1"/>
</dbReference>
<dbReference type="EMBL" id="JBHUKR010000002">
    <property type="protein sequence ID" value="MFD2414850.1"/>
    <property type="molecule type" value="Genomic_DNA"/>
</dbReference>
<organism evidence="3 4">
    <name type="scientific">Amycolatopsis pigmentata</name>
    <dbReference type="NCBI Taxonomy" id="450801"/>
    <lineage>
        <taxon>Bacteria</taxon>
        <taxon>Bacillati</taxon>
        <taxon>Actinomycetota</taxon>
        <taxon>Actinomycetes</taxon>
        <taxon>Pseudonocardiales</taxon>
        <taxon>Pseudonocardiaceae</taxon>
        <taxon>Amycolatopsis</taxon>
    </lineage>
</organism>
<evidence type="ECO:0000313" key="4">
    <source>
        <dbReference type="Proteomes" id="UP001597417"/>
    </source>
</evidence>
<evidence type="ECO:0000313" key="3">
    <source>
        <dbReference type="EMBL" id="MFD2414850.1"/>
    </source>
</evidence>
<comment type="caution">
    <text evidence="3">The sequence shown here is derived from an EMBL/GenBank/DDBJ whole genome shotgun (WGS) entry which is preliminary data.</text>
</comment>
<name>A0ABW5FL25_9PSEU</name>
<protein>
    <submittedName>
        <fullName evidence="3">DUF4158 domain-containing protein</fullName>
    </submittedName>
</protein>
<dbReference type="InterPro" id="IPR025296">
    <property type="entry name" value="DUF4158"/>
</dbReference>
<proteinExistence type="predicted"/>
<feature type="domain" description="DUF4158" evidence="2">
    <location>
        <begin position="3"/>
        <end position="152"/>
    </location>
</feature>
<evidence type="ECO:0000256" key="1">
    <source>
        <dbReference type="SAM" id="MobiDB-lite"/>
    </source>
</evidence>
<accession>A0ABW5FL25</accession>
<gene>
    <name evidence="3" type="ORF">ACFSXZ_00720</name>
</gene>
<reference evidence="4" key="1">
    <citation type="journal article" date="2019" name="Int. J. Syst. Evol. Microbiol.">
        <title>The Global Catalogue of Microorganisms (GCM) 10K type strain sequencing project: providing services to taxonomists for standard genome sequencing and annotation.</title>
        <authorList>
            <consortium name="The Broad Institute Genomics Platform"/>
            <consortium name="The Broad Institute Genome Sequencing Center for Infectious Disease"/>
            <person name="Wu L."/>
            <person name="Ma J."/>
        </authorList>
    </citation>
    <scope>NUCLEOTIDE SEQUENCE [LARGE SCALE GENOMIC DNA]</scope>
    <source>
        <strain evidence="4">CGMCC 4.7645</strain>
    </source>
</reference>